<dbReference type="EMBL" id="RCBY01000217">
    <property type="protein sequence ID" value="RQH28183.1"/>
    <property type="molecule type" value="Genomic_DNA"/>
</dbReference>
<dbReference type="PANTHER" id="PTHR43591:SF101">
    <property type="entry name" value="METHYLTRANSFERASE-LIKE PROTEIN 27"/>
    <property type="match status" value="1"/>
</dbReference>
<keyword evidence="2" id="KW-1185">Reference proteome</keyword>
<name>A0A3N6P3Z0_9CYAN</name>
<dbReference type="Gene3D" id="3.40.50.150">
    <property type="entry name" value="Vaccinia Virus protein VP39"/>
    <property type="match status" value="1"/>
</dbReference>
<evidence type="ECO:0000313" key="2">
    <source>
        <dbReference type="Proteomes" id="UP000269154"/>
    </source>
</evidence>
<reference evidence="1 2" key="1">
    <citation type="journal article" date="2018" name="ACS Chem. Biol.">
        <title>Ketoreductase domain dysfunction expands chemodiversity: malyngamide biosynthesis in the cyanobacterium Okeania hirsuta.</title>
        <authorList>
            <person name="Moss N.A."/>
            <person name="Leao T."/>
            <person name="Rankin M."/>
            <person name="McCullough T.M."/>
            <person name="Qu P."/>
            <person name="Korobeynikov A."/>
            <person name="Smith J.L."/>
            <person name="Gerwick L."/>
            <person name="Gerwick W.H."/>
        </authorList>
    </citation>
    <scope>NUCLEOTIDE SEQUENCE [LARGE SCALE GENOMIC DNA]</scope>
    <source>
        <strain evidence="1 2">PAB10Feb10-1</strain>
    </source>
</reference>
<dbReference type="OrthoDB" id="456131at2"/>
<dbReference type="SUPFAM" id="SSF53335">
    <property type="entry name" value="S-adenosyl-L-methionine-dependent methyltransferases"/>
    <property type="match status" value="1"/>
</dbReference>
<dbReference type="AlphaFoldDB" id="A0A3N6P3Z0"/>
<dbReference type="RefSeq" id="WP_124155415.1">
    <property type="nucleotide sequence ID" value="NZ_CAWOLW010000132.1"/>
</dbReference>
<accession>A0A3N6P3Z0</accession>
<comment type="caution">
    <text evidence="1">The sequence shown here is derived from an EMBL/GenBank/DDBJ whole genome shotgun (WGS) entry which is preliminary data.</text>
</comment>
<dbReference type="GO" id="GO:0008168">
    <property type="term" value="F:methyltransferase activity"/>
    <property type="evidence" value="ECO:0007669"/>
    <property type="project" value="UniProtKB-KW"/>
</dbReference>
<organism evidence="1 2">
    <name type="scientific">Okeania hirsuta</name>
    <dbReference type="NCBI Taxonomy" id="1458930"/>
    <lineage>
        <taxon>Bacteria</taxon>
        <taxon>Bacillati</taxon>
        <taxon>Cyanobacteriota</taxon>
        <taxon>Cyanophyceae</taxon>
        <taxon>Oscillatoriophycideae</taxon>
        <taxon>Oscillatoriales</taxon>
        <taxon>Microcoleaceae</taxon>
        <taxon>Okeania</taxon>
    </lineage>
</organism>
<proteinExistence type="predicted"/>
<protein>
    <submittedName>
        <fullName evidence="1">Class I SAM-dependent methyltransferase</fullName>
    </submittedName>
</protein>
<evidence type="ECO:0000313" key="1">
    <source>
        <dbReference type="EMBL" id="RQH28183.1"/>
    </source>
</evidence>
<dbReference type="PANTHER" id="PTHR43591">
    <property type="entry name" value="METHYLTRANSFERASE"/>
    <property type="match status" value="1"/>
</dbReference>
<dbReference type="GO" id="GO:0032259">
    <property type="term" value="P:methylation"/>
    <property type="evidence" value="ECO:0007669"/>
    <property type="project" value="UniProtKB-KW"/>
</dbReference>
<sequence>MNQAVTAKTNDSFDAIKEAHTLSGNPEKIQEYYDKWAVAYNNDVSNEEYTGPEYIVNFLGSLKSDDGLKAIDTSNRNIEILDAGCGTGLVGIVLKQKGYQNIDGSDLSERMVEQALSTGVYNFLESGIDLTKKNEAYENNQYDATVCCGVFTLGHVPPTALSELIRITKPGGWIVVSTRKSYYDSTNFQEVCDRYQQEGKVKLVNHVKDSPYISEEGAHYWAFAVC</sequence>
<dbReference type="CDD" id="cd02440">
    <property type="entry name" value="AdoMet_MTases"/>
    <property type="match status" value="1"/>
</dbReference>
<keyword evidence="1" id="KW-0808">Transferase</keyword>
<keyword evidence="1" id="KW-0489">Methyltransferase</keyword>
<dbReference type="Pfam" id="PF13489">
    <property type="entry name" value="Methyltransf_23"/>
    <property type="match status" value="1"/>
</dbReference>
<gene>
    <name evidence="1" type="ORF">D5R40_25980</name>
</gene>
<dbReference type="Proteomes" id="UP000269154">
    <property type="component" value="Unassembled WGS sequence"/>
</dbReference>
<dbReference type="InterPro" id="IPR029063">
    <property type="entry name" value="SAM-dependent_MTases_sf"/>
</dbReference>